<dbReference type="EMBL" id="LAZR01004447">
    <property type="protein sequence ID" value="KKN08518.1"/>
    <property type="molecule type" value="Genomic_DNA"/>
</dbReference>
<dbReference type="AlphaFoldDB" id="A0A0F9QTH8"/>
<evidence type="ECO:0000256" key="1">
    <source>
        <dbReference type="SAM" id="MobiDB-lite"/>
    </source>
</evidence>
<reference evidence="2" key="1">
    <citation type="journal article" date="2015" name="Nature">
        <title>Complex archaea that bridge the gap between prokaryotes and eukaryotes.</title>
        <authorList>
            <person name="Spang A."/>
            <person name="Saw J.H."/>
            <person name="Jorgensen S.L."/>
            <person name="Zaremba-Niedzwiedzka K."/>
            <person name="Martijn J."/>
            <person name="Lind A.E."/>
            <person name="van Eijk R."/>
            <person name="Schleper C."/>
            <person name="Guy L."/>
            <person name="Ettema T.J."/>
        </authorList>
    </citation>
    <scope>NUCLEOTIDE SEQUENCE</scope>
</reference>
<organism evidence="2">
    <name type="scientific">marine sediment metagenome</name>
    <dbReference type="NCBI Taxonomy" id="412755"/>
    <lineage>
        <taxon>unclassified sequences</taxon>
        <taxon>metagenomes</taxon>
        <taxon>ecological metagenomes</taxon>
    </lineage>
</organism>
<protein>
    <submittedName>
        <fullName evidence="2">Uncharacterized protein</fullName>
    </submittedName>
</protein>
<feature type="non-terminal residue" evidence="2">
    <location>
        <position position="433"/>
    </location>
</feature>
<gene>
    <name evidence="2" type="ORF">LCGC14_1055870</name>
</gene>
<feature type="compositionally biased region" description="Polar residues" evidence="1">
    <location>
        <begin position="137"/>
        <end position="149"/>
    </location>
</feature>
<evidence type="ECO:0000313" key="2">
    <source>
        <dbReference type="EMBL" id="KKN08518.1"/>
    </source>
</evidence>
<feature type="region of interest" description="Disordered" evidence="1">
    <location>
        <begin position="321"/>
        <end position="341"/>
    </location>
</feature>
<name>A0A0F9QTH8_9ZZZZ</name>
<feature type="region of interest" description="Disordered" evidence="1">
    <location>
        <begin position="125"/>
        <end position="149"/>
    </location>
</feature>
<sequence>MSRTIGAIGEYTLPAFIDREALMMDGGRLYFQLTPEDAGGDGLTLANFEGTRVTDASDPTFTGTLRRTSGGGWVVDAGGKPRRRLRLSRGMGLVTAAGRFLSLGPAFAIAEDRLLSQSQLEAFFDPGGSGGDTGPSFASTQAAQTQSETFARGEGALDRAAAEKLQRQREQNAIRQALITEVSSLAQAAANINRQSEADLMGLEQTALTIINERMGQDPVRGAILSSGLVQRGTTPNEAFISRGQNVAEQSRDRLAALQPIPRPDLSAGTAGLESQRDALLARLDPESTGELSAALQAPSTIGLAHGGVIDMGRGDDGVYSRDALSAEGSRSGSGAPRDALTANGRVVGRTGGVGFSVLVGEKGGFTGDEEVLNFDESGRLEDVRPLAGGAASGADFGFDVSTLKQALSPAFESLGFQETPTYLRHPALGFMA</sequence>
<accession>A0A0F9QTH8</accession>
<proteinExistence type="predicted"/>
<comment type="caution">
    <text evidence="2">The sequence shown here is derived from an EMBL/GenBank/DDBJ whole genome shotgun (WGS) entry which is preliminary data.</text>
</comment>